<dbReference type="AlphaFoldDB" id="A0A7J8AMK5"/>
<feature type="region of interest" description="Disordered" evidence="1">
    <location>
        <begin position="32"/>
        <end position="68"/>
    </location>
</feature>
<reference evidence="2 3" key="1">
    <citation type="journal article" date="2020" name="Nature">
        <title>Six reference-quality genomes reveal evolution of bat adaptations.</title>
        <authorList>
            <person name="Jebb D."/>
            <person name="Huang Z."/>
            <person name="Pippel M."/>
            <person name="Hughes G.M."/>
            <person name="Lavrichenko K."/>
            <person name="Devanna P."/>
            <person name="Winkler S."/>
            <person name="Jermiin L.S."/>
            <person name="Skirmuntt E.C."/>
            <person name="Katzourakis A."/>
            <person name="Burkitt-Gray L."/>
            <person name="Ray D.A."/>
            <person name="Sullivan K.A.M."/>
            <person name="Roscito J.G."/>
            <person name="Kirilenko B.M."/>
            <person name="Davalos L.M."/>
            <person name="Corthals A.P."/>
            <person name="Power M.L."/>
            <person name="Jones G."/>
            <person name="Ransome R.D."/>
            <person name="Dechmann D.K.N."/>
            <person name="Locatelli A.G."/>
            <person name="Puechmaille S.J."/>
            <person name="Fedrigo O."/>
            <person name="Jarvis E.D."/>
            <person name="Hiller M."/>
            <person name="Vernes S.C."/>
            <person name="Myers E.W."/>
            <person name="Teeling E.C."/>
        </authorList>
    </citation>
    <scope>NUCLEOTIDE SEQUENCE [LARGE SCALE GENOMIC DNA]</scope>
    <source>
        <strain evidence="2">MMyoMyo1</strain>
        <tissue evidence="2">Flight muscle</tissue>
    </source>
</reference>
<keyword evidence="3" id="KW-1185">Reference proteome</keyword>
<sequence>MLVSGGERCWCEKRPRGVPSWWRWGHTSQGSSSQAALVTTRERGHCGRGVTTRQRGPTRERGHCGRGFTTRQRGHYVREGSYEAEGSYEGGVTVGGGSLWERGPTRQRGHCGKGVTVEEGSLWERGSTTRERETLQVKEVTTRQRGQ</sequence>
<dbReference type="EMBL" id="JABWUV010000001">
    <property type="protein sequence ID" value="KAF6387773.1"/>
    <property type="molecule type" value="Genomic_DNA"/>
</dbReference>
<feature type="region of interest" description="Disordered" evidence="1">
    <location>
        <begin position="124"/>
        <end position="147"/>
    </location>
</feature>
<evidence type="ECO:0000256" key="1">
    <source>
        <dbReference type="SAM" id="MobiDB-lite"/>
    </source>
</evidence>
<evidence type="ECO:0000313" key="3">
    <source>
        <dbReference type="Proteomes" id="UP000527355"/>
    </source>
</evidence>
<feature type="compositionally biased region" description="Basic and acidic residues" evidence="1">
    <location>
        <begin position="127"/>
        <end position="147"/>
    </location>
</feature>
<dbReference type="Proteomes" id="UP000527355">
    <property type="component" value="Unassembled WGS sequence"/>
</dbReference>
<organism evidence="2 3">
    <name type="scientific">Myotis myotis</name>
    <name type="common">Greater mouse-eared bat</name>
    <name type="synonym">Vespertilio myotis</name>
    <dbReference type="NCBI Taxonomy" id="51298"/>
    <lineage>
        <taxon>Eukaryota</taxon>
        <taxon>Metazoa</taxon>
        <taxon>Chordata</taxon>
        <taxon>Craniata</taxon>
        <taxon>Vertebrata</taxon>
        <taxon>Euteleostomi</taxon>
        <taxon>Mammalia</taxon>
        <taxon>Eutheria</taxon>
        <taxon>Laurasiatheria</taxon>
        <taxon>Chiroptera</taxon>
        <taxon>Yangochiroptera</taxon>
        <taxon>Vespertilionidae</taxon>
        <taxon>Myotis</taxon>
    </lineage>
</organism>
<comment type="caution">
    <text evidence="2">The sequence shown here is derived from an EMBL/GenBank/DDBJ whole genome shotgun (WGS) entry which is preliminary data.</text>
</comment>
<name>A0A7J8AMK5_MYOMY</name>
<proteinExistence type="predicted"/>
<gene>
    <name evidence="2" type="ORF">mMyoMyo1_008208</name>
</gene>
<evidence type="ECO:0000313" key="2">
    <source>
        <dbReference type="EMBL" id="KAF6387773.1"/>
    </source>
</evidence>
<accession>A0A7J8AMK5</accession>
<protein>
    <submittedName>
        <fullName evidence="2">Uncharacterized protein</fullName>
    </submittedName>
</protein>